<name>A0A1S2VQI1_9BACT</name>
<dbReference type="InterPro" id="IPR025738">
    <property type="entry name" value="BatD"/>
</dbReference>
<proteinExistence type="predicted"/>
<dbReference type="EMBL" id="MORL01000002">
    <property type="protein sequence ID" value="OIN60436.1"/>
    <property type="molecule type" value="Genomic_DNA"/>
</dbReference>
<feature type="transmembrane region" description="Helical" evidence="1">
    <location>
        <begin position="455"/>
        <end position="477"/>
    </location>
</feature>
<organism evidence="3 4">
    <name type="scientific">Arsenicibacter rosenii</name>
    <dbReference type="NCBI Taxonomy" id="1750698"/>
    <lineage>
        <taxon>Bacteria</taxon>
        <taxon>Pseudomonadati</taxon>
        <taxon>Bacteroidota</taxon>
        <taxon>Cytophagia</taxon>
        <taxon>Cytophagales</taxon>
        <taxon>Spirosomataceae</taxon>
        <taxon>Arsenicibacter</taxon>
    </lineage>
</organism>
<dbReference type="PANTHER" id="PTHR40940:SF2">
    <property type="entry name" value="BATD"/>
    <property type="match status" value="1"/>
</dbReference>
<evidence type="ECO:0000313" key="3">
    <source>
        <dbReference type="EMBL" id="OIN60436.1"/>
    </source>
</evidence>
<dbReference type="Proteomes" id="UP000181790">
    <property type="component" value="Unassembled WGS sequence"/>
</dbReference>
<accession>A0A1S2VQI1</accession>
<gene>
    <name evidence="3" type="ORF">BLX24_06345</name>
</gene>
<evidence type="ECO:0000256" key="2">
    <source>
        <dbReference type="SAM" id="SignalP"/>
    </source>
</evidence>
<protein>
    <recommendedName>
        <fullName evidence="5">Protein BatD</fullName>
    </recommendedName>
</protein>
<dbReference type="Pfam" id="PF13584">
    <property type="entry name" value="BatD"/>
    <property type="match status" value="1"/>
</dbReference>
<keyword evidence="2" id="KW-0732">Signal</keyword>
<dbReference type="AlphaFoldDB" id="A0A1S2VQI1"/>
<dbReference type="OrthoDB" id="2079210at2"/>
<keyword evidence="1" id="KW-0812">Transmembrane</keyword>
<evidence type="ECO:0000313" key="4">
    <source>
        <dbReference type="Proteomes" id="UP000181790"/>
    </source>
</evidence>
<keyword evidence="1" id="KW-1133">Transmembrane helix</keyword>
<comment type="caution">
    <text evidence="3">The sequence shown here is derived from an EMBL/GenBank/DDBJ whole genome shotgun (WGS) entry which is preliminary data.</text>
</comment>
<reference evidence="3 4" key="1">
    <citation type="submission" date="2016-10" db="EMBL/GenBank/DDBJ databases">
        <title>Arsenicibacter rosenii gen. nov., sp. nov., an efficient arsenic-methylating bacterium isolated from an arsenic-contaminated paddy soil.</title>
        <authorList>
            <person name="Huang K."/>
        </authorList>
    </citation>
    <scope>NUCLEOTIDE SEQUENCE [LARGE SCALE GENOMIC DNA]</scope>
    <source>
        <strain evidence="3 4">SM-1</strain>
    </source>
</reference>
<dbReference type="PANTHER" id="PTHR40940">
    <property type="entry name" value="PROTEIN BATD-RELATED"/>
    <property type="match status" value="1"/>
</dbReference>
<dbReference type="RefSeq" id="WP_071502231.1">
    <property type="nucleotide sequence ID" value="NZ_MORL01000002.1"/>
</dbReference>
<evidence type="ECO:0008006" key="5">
    <source>
        <dbReference type="Google" id="ProtNLM"/>
    </source>
</evidence>
<keyword evidence="4" id="KW-1185">Reference proteome</keyword>
<sequence length="479" mass="52531">MNIAIFIKKFVLFFCIPFVAFSQSADNIVTIELSQSTFPIERPFTISVQVRNSETRPAIAFPDIQGFTKRATSVSTTNAEIGDKTVTNQIITQSYIATQPGTYRLAPFTINVNGFVARSEGATLVVRPAANSTDEEDMLLLPTESGTAFLAVRPSKGSVYVGEGLTIRLSLFVADNYPFELAYWQLDQQIQTITKQLHPPNTWEENANLKEIQTVPIVINGRRFSEHRLYQATFFPLSAQPIKLPSVTLQMRRIKPAAAAGKPAAANAELFSFISRPMTIAVKALPPHPMSGQIAVGKFRLAESIERSKVAVGKSTRYSFRIEGEGNIASLQAPNVQDAANDPDNPTILPAGTNQSVNRTGYQINGYKSFDYFLMPRQARSFALKKVFFWVYFDPGTARYDTLRSAITLQAGGSAGQTAAADEPVLIPSATAEAASIYTGLSQLDSSKPFINIPAIIRAIANVVLIVMIIGMIFVLFRR</sequence>
<feature type="signal peptide" evidence="2">
    <location>
        <begin position="1"/>
        <end position="24"/>
    </location>
</feature>
<feature type="chain" id="PRO_5010342410" description="Protein BatD" evidence="2">
    <location>
        <begin position="25"/>
        <end position="479"/>
    </location>
</feature>
<evidence type="ECO:0000256" key="1">
    <source>
        <dbReference type="SAM" id="Phobius"/>
    </source>
</evidence>
<keyword evidence="1" id="KW-0472">Membrane</keyword>